<comment type="caution">
    <text evidence="1">The sequence shown here is derived from an EMBL/GenBank/DDBJ whole genome shotgun (WGS) entry which is preliminary data.</text>
</comment>
<evidence type="ECO:0000313" key="1">
    <source>
        <dbReference type="EMBL" id="MDP9847741.1"/>
    </source>
</evidence>
<proteinExistence type="predicted"/>
<dbReference type="Proteomes" id="UP001225356">
    <property type="component" value="Unassembled WGS sequence"/>
</dbReference>
<sequence>MWRSARLALLIILSIDRGILARWIRFRHSEIVWPTLEANSFGAGFLGPRLMPGGWRVSSLDTAAVWELAGHTLSVGPMSDVESLVRQVLTESSYPPVDLQRTPWAVAKDVAQGIVDGTLPIGTGGDFLILELGDRWSIPQEVQELIFLIDDWEDLHSTPPTDDELRELVGKIVDFARAVLEAKADPGSQYGKLSSGW</sequence>
<gene>
    <name evidence="1" type="ORF">J2853_006952</name>
</gene>
<keyword evidence="2" id="KW-1185">Reference proteome</keyword>
<name>A0ABT9QLW0_9ACTN</name>
<dbReference type="RefSeq" id="WP_307564800.1">
    <property type="nucleotide sequence ID" value="NZ_JAUSQU010000001.1"/>
</dbReference>
<protein>
    <submittedName>
        <fullName evidence="1">Uncharacterized protein</fullName>
    </submittedName>
</protein>
<dbReference type="EMBL" id="JAUSQU010000001">
    <property type="protein sequence ID" value="MDP9847741.1"/>
    <property type="molecule type" value="Genomic_DNA"/>
</dbReference>
<organism evidence="1 2">
    <name type="scientific">Streptosporangium lutulentum</name>
    <dbReference type="NCBI Taxonomy" id="1461250"/>
    <lineage>
        <taxon>Bacteria</taxon>
        <taxon>Bacillati</taxon>
        <taxon>Actinomycetota</taxon>
        <taxon>Actinomycetes</taxon>
        <taxon>Streptosporangiales</taxon>
        <taxon>Streptosporangiaceae</taxon>
        <taxon>Streptosporangium</taxon>
    </lineage>
</organism>
<accession>A0ABT9QLW0</accession>
<reference evidence="1 2" key="1">
    <citation type="submission" date="2023-07" db="EMBL/GenBank/DDBJ databases">
        <title>Sequencing the genomes of 1000 actinobacteria strains.</title>
        <authorList>
            <person name="Klenk H.-P."/>
        </authorList>
    </citation>
    <scope>NUCLEOTIDE SEQUENCE [LARGE SCALE GENOMIC DNA]</scope>
    <source>
        <strain evidence="1 2">DSM 46740</strain>
    </source>
</reference>
<evidence type="ECO:0000313" key="2">
    <source>
        <dbReference type="Proteomes" id="UP001225356"/>
    </source>
</evidence>